<dbReference type="AlphaFoldDB" id="A0A517W2Y2"/>
<dbReference type="InterPro" id="IPR008756">
    <property type="entry name" value="Peptidase_M56"/>
</dbReference>
<dbReference type="Pfam" id="PF07676">
    <property type="entry name" value="PD40"/>
    <property type="match status" value="2"/>
</dbReference>
<dbReference type="PANTHER" id="PTHR34978:SF3">
    <property type="entry name" value="SLR0241 PROTEIN"/>
    <property type="match status" value="1"/>
</dbReference>
<feature type="transmembrane region" description="Helical" evidence="1">
    <location>
        <begin position="13"/>
        <end position="35"/>
    </location>
</feature>
<organism evidence="3 4">
    <name type="scientific">Gimesia aquarii</name>
    <dbReference type="NCBI Taxonomy" id="2527964"/>
    <lineage>
        <taxon>Bacteria</taxon>
        <taxon>Pseudomonadati</taxon>
        <taxon>Planctomycetota</taxon>
        <taxon>Planctomycetia</taxon>
        <taxon>Planctomycetales</taxon>
        <taxon>Planctomycetaceae</taxon>
        <taxon>Gimesia</taxon>
    </lineage>
</organism>
<sequence length="770" mass="84645">MTDLWNEIAGVDALVLLINVLVQSTVLVTLALLAARFLRQRASVQHCVLISALLGLIMIPVLTVIFANQGIGVISVPFASNSATSLQPNTNRQPVELPKVTAAPSAQKVVGMNEVNNEGNIESSFIKPPSMTTTADPLVLDNDNQAWTHHSLTHFVANVFILIWLMGLCLTLLGIIRSIGKIQHIIRRAHPLMLEDQSKIVAQVRRVLNIKSMPPLVCSPDVAGPMMTGIIRPQIILPTKIVAILSENELRNILLHEMAHLLRRDQFVVLLQELVAALYWLNPLVRILNRQLARAREEICDNYVLSTVDPVEYSKTLFRLGQMLPRPRLLSTSVGIFNTDWKLEDRITDLLDERRITMIRMQPNYAAAIVVSVFVLSIVIAGSSIGLAQGSTDPIATEKKESNERKVTHSVQRTIKLLSKHPATPTVQQEQLSLFAIEVATGKVTLVADEPHGNLTYIGSPCWSAQGRQILFDATPGKDWLKTRLIKIDITKSSTETSDLGAGSCPVFSPDGKQIAFLLNSNKVTGAKAGIWLMDSDGANRRRLGGYGIPKWSPDGRQLLITSFSSPARVTLLDVETGKQSFIQIANHKIFSTPNWAGDGQTIVALLSTKNGHGIALIDVSQPEQAKVKQILWRIGDRLDVGVASPIFSPATGRCIFVGKTKAGMALYSVQPGSFDPPQRLESDSLGLDKKIASLTFSPDGRYVLFCSDRNTQTAQKVPIKLKDKAENKKQPDNISKIELPKEVLTFDFNLSTRTVDFIDNRGEDDAGQK</sequence>
<keyword evidence="1" id="KW-0472">Membrane</keyword>
<proteinExistence type="predicted"/>
<feature type="transmembrane region" description="Helical" evidence="1">
    <location>
        <begin position="155"/>
        <end position="176"/>
    </location>
</feature>
<gene>
    <name evidence="3" type="primary">blaR1_9</name>
    <name evidence="3" type="ORF">V144x_51020</name>
</gene>
<accession>A0A517W2Y2</accession>
<feature type="domain" description="Peptidase M56" evidence="2">
    <location>
        <begin position="145"/>
        <end position="347"/>
    </location>
</feature>
<dbReference type="Gene3D" id="2.120.10.30">
    <property type="entry name" value="TolB, C-terminal domain"/>
    <property type="match status" value="1"/>
</dbReference>
<dbReference type="KEGG" id="gaw:V144x_51020"/>
<dbReference type="SUPFAM" id="SSF82171">
    <property type="entry name" value="DPP6 N-terminal domain-like"/>
    <property type="match status" value="1"/>
</dbReference>
<dbReference type="InterPro" id="IPR011042">
    <property type="entry name" value="6-blade_b-propeller_TolB-like"/>
</dbReference>
<dbReference type="InterPro" id="IPR011659">
    <property type="entry name" value="WD40"/>
</dbReference>
<dbReference type="InterPro" id="IPR052173">
    <property type="entry name" value="Beta-lactam_resp_regulator"/>
</dbReference>
<dbReference type="Pfam" id="PF05569">
    <property type="entry name" value="Peptidase_M56"/>
    <property type="match status" value="1"/>
</dbReference>
<reference evidence="3 4" key="1">
    <citation type="submission" date="2019-03" db="EMBL/GenBank/DDBJ databases">
        <title>Deep-cultivation of Planctomycetes and their phenomic and genomic characterization uncovers novel biology.</title>
        <authorList>
            <person name="Wiegand S."/>
            <person name="Jogler M."/>
            <person name="Boedeker C."/>
            <person name="Pinto D."/>
            <person name="Vollmers J."/>
            <person name="Rivas-Marin E."/>
            <person name="Kohn T."/>
            <person name="Peeters S.H."/>
            <person name="Heuer A."/>
            <person name="Rast P."/>
            <person name="Oberbeckmann S."/>
            <person name="Bunk B."/>
            <person name="Jeske O."/>
            <person name="Meyerdierks A."/>
            <person name="Storesund J.E."/>
            <person name="Kallscheuer N."/>
            <person name="Luecker S."/>
            <person name="Lage O.M."/>
            <person name="Pohl T."/>
            <person name="Merkel B.J."/>
            <person name="Hornburger P."/>
            <person name="Mueller R.-W."/>
            <person name="Bruemmer F."/>
            <person name="Labrenz M."/>
            <person name="Spormann A.M."/>
            <person name="Op den Camp H."/>
            <person name="Overmann J."/>
            <person name="Amann R."/>
            <person name="Jetten M.S.M."/>
            <person name="Mascher T."/>
            <person name="Medema M.H."/>
            <person name="Devos D.P."/>
            <person name="Kaster A.-K."/>
            <person name="Ovreas L."/>
            <person name="Rohde M."/>
            <person name="Galperin M.Y."/>
            <person name="Jogler C."/>
        </authorList>
    </citation>
    <scope>NUCLEOTIDE SEQUENCE [LARGE SCALE GENOMIC DNA]</scope>
    <source>
        <strain evidence="3 4">V144</strain>
    </source>
</reference>
<evidence type="ECO:0000259" key="2">
    <source>
        <dbReference type="Pfam" id="PF05569"/>
    </source>
</evidence>
<dbReference type="Proteomes" id="UP000318704">
    <property type="component" value="Chromosome"/>
</dbReference>
<feature type="transmembrane region" description="Helical" evidence="1">
    <location>
        <begin position="47"/>
        <end position="67"/>
    </location>
</feature>
<feature type="transmembrane region" description="Helical" evidence="1">
    <location>
        <begin position="365"/>
        <end position="388"/>
    </location>
</feature>
<evidence type="ECO:0000256" key="1">
    <source>
        <dbReference type="SAM" id="Phobius"/>
    </source>
</evidence>
<dbReference type="Gene3D" id="3.30.2010.10">
    <property type="entry name" value="Metalloproteases ('zincins'), catalytic domain"/>
    <property type="match status" value="1"/>
</dbReference>
<evidence type="ECO:0000313" key="4">
    <source>
        <dbReference type="Proteomes" id="UP000318704"/>
    </source>
</evidence>
<dbReference type="PANTHER" id="PTHR34978">
    <property type="entry name" value="POSSIBLE SENSOR-TRANSDUCER PROTEIN BLAR"/>
    <property type="match status" value="1"/>
</dbReference>
<keyword evidence="1" id="KW-0812">Transmembrane</keyword>
<dbReference type="RefSeq" id="WP_144989247.1">
    <property type="nucleotide sequence ID" value="NZ_CP037920.1"/>
</dbReference>
<name>A0A517W2Y2_9PLAN</name>
<protein>
    <submittedName>
        <fullName evidence="3">Regulatory protein BlaR1</fullName>
    </submittedName>
</protein>
<dbReference type="EMBL" id="CP037920">
    <property type="protein sequence ID" value="QDT99590.1"/>
    <property type="molecule type" value="Genomic_DNA"/>
</dbReference>
<keyword evidence="1" id="KW-1133">Transmembrane helix</keyword>
<evidence type="ECO:0000313" key="3">
    <source>
        <dbReference type="EMBL" id="QDT99590.1"/>
    </source>
</evidence>
<dbReference type="CDD" id="cd07341">
    <property type="entry name" value="M56_BlaR1_MecR1_like"/>
    <property type="match status" value="1"/>
</dbReference>